<dbReference type="STRING" id="230819.A0A5C3K901"/>
<evidence type="ECO:0000313" key="2">
    <source>
        <dbReference type="Proteomes" id="UP000307440"/>
    </source>
</evidence>
<dbReference type="Proteomes" id="UP000307440">
    <property type="component" value="Unassembled WGS sequence"/>
</dbReference>
<proteinExistence type="predicted"/>
<gene>
    <name evidence="1" type="ORF">FA15DRAFT_711967</name>
</gene>
<dbReference type="EMBL" id="ML210947">
    <property type="protein sequence ID" value="TFK16334.1"/>
    <property type="molecule type" value="Genomic_DNA"/>
</dbReference>
<reference evidence="1 2" key="1">
    <citation type="journal article" date="2019" name="Nat. Ecol. Evol.">
        <title>Megaphylogeny resolves global patterns of mushroom evolution.</title>
        <authorList>
            <person name="Varga T."/>
            <person name="Krizsan K."/>
            <person name="Foldi C."/>
            <person name="Dima B."/>
            <person name="Sanchez-Garcia M."/>
            <person name="Sanchez-Ramirez S."/>
            <person name="Szollosi G.J."/>
            <person name="Szarkandi J.G."/>
            <person name="Papp V."/>
            <person name="Albert L."/>
            <person name="Andreopoulos W."/>
            <person name="Angelini C."/>
            <person name="Antonin V."/>
            <person name="Barry K.W."/>
            <person name="Bougher N.L."/>
            <person name="Buchanan P."/>
            <person name="Buyck B."/>
            <person name="Bense V."/>
            <person name="Catcheside P."/>
            <person name="Chovatia M."/>
            <person name="Cooper J."/>
            <person name="Damon W."/>
            <person name="Desjardin D."/>
            <person name="Finy P."/>
            <person name="Geml J."/>
            <person name="Haridas S."/>
            <person name="Hughes K."/>
            <person name="Justo A."/>
            <person name="Karasinski D."/>
            <person name="Kautmanova I."/>
            <person name="Kiss B."/>
            <person name="Kocsube S."/>
            <person name="Kotiranta H."/>
            <person name="LaButti K.M."/>
            <person name="Lechner B.E."/>
            <person name="Liimatainen K."/>
            <person name="Lipzen A."/>
            <person name="Lukacs Z."/>
            <person name="Mihaltcheva S."/>
            <person name="Morgado L.N."/>
            <person name="Niskanen T."/>
            <person name="Noordeloos M.E."/>
            <person name="Ohm R.A."/>
            <person name="Ortiz-Santana B."/>
            <person name="Ovrebo C."/>
            <person name="Racz N."/>
            <person name="Riley R."/>
            <person name="Savchenko A."/>
            <person name="Shiryaev A."/>
            <person name="Soop K."/>
            <person name="Spirin V."/>
            <person name="Szebenyi C."/>
            <person name="Tomsovsky M."/>
            <person name="Tulloss R.E."/>
            <person name="Uehling J."/>
            <person name="Grigoriev I.V."/>
            <person name="Vagvolgyi C."/>
            <person name="Papp T."/>
            <person name="Martin F.M."/>
            <person name="Miettinen O."/>
            <person name="Hibbett D.S."/>
            <person name="Nagy L.G."/>
        </authorList>
    </citation>
    <scope>NUCLEOTIDE SEQUENCE [LARGE SCALE GENOMIC DNA]</scope>
    <source>
        <strain evidence="1 2">CBS 121175</strain>
    </source>
</reference>
<evidence type="ECO:0000313" key="1">
    <source>
        <dbReference type="EMBL" id="TFK16334.1"/>
    </source>
</evidence>
<accession>A0A5C3K901</accession>
<protein>
    <submittedName>
        <fullName evidence="1">Uncharacterized protein</fullName>
    </submittedName>
</protein>
<name>A0A5C3K901_COPMA</name>
<organism evidence="1 2">
    <name type="scientific">Coprinopsis marcescibilis</name>
    <name type="common">Agaric fungus</name>
    <name type="synonym">Psathyrella marcescibilis</name>
    <dbReference type="NCBI Taxonomy" id="230819"/>
    <lineage>
        <taxon>Eukaryota</taxon>
        <taxon>Fungi</taxon>
        <taxon>Dikarya</taxon>
        <taxon>Basidiomycota</taxon>
        <taxon>Agaricomycotina</taxon>
        <taxon>Agaricomycetes</taxon>
        <taxon>Agaricomycetidae</taxon>
        <taxon>Agaricales</taxon>
        <taxon>Agaricineae</taxon>
        <taxon>Psathyrellaceae</taxon>
        <taxon>Coprinopsis</taxon>
    </lineage>
</organism>
<sequence>MSPFKPSTSQLTDQLTRASGTQTKLSQMQHRIPILSIWPAWTTPRQSYLEPDSFDLTGMQQVLDGSDSLQTTPIQLSALRRTVKKRASPITGRDLIRAALDDLATVDSEVDDLVSSVNAMLQSLPANEETPSEIPSTVAFGPLLELSSRVTISGLIYTIDRKHAGHSQVMRKQLGESQDVPAIIRYIVQTESKGRVSTFIGVERLQLVKVRCNPFEKHHILQLNIFSTQPHELEVVGPDFISCHFSRLDI</sequence>
<keyword evidence="2" id="KW-1185">Reference proteome</keyword>
<dbReference type="AlphaFoldDB" id="A0A5C3K901"/>